<protein>
    <submittedName>
        <fullName evidence="1">Uncharacterized protein</fullName>
    </submittedName>
</protein>
<evidence type="ECO:0000313" key="1">
    <source>
        <dbReference type="EMBL" id="KAJ9150334.1"/>
    </source>
</evidence>
<name>A0AA38VGR4_9PEZI</name>
<dbReference type="EMBL" id="JANBVO010000008">
    <property type="protein sequence ID" value="KAJ9150334.1"/>
    <property type="molecule type" value="Genomic_DNA"/>
</dbReference>
<evidence type="ECO:0000313" key="2">
    <source>
        <dbReference type="Proteomes" id="UP001174694"/>
    </source>
</evidence>
<dbReference type="Proteomes" id="UP001174694">
    <property type="component" value="Unassembled WGS sequence"/>
</dbReference>
<accession>A0AA38VGR4</accession>
<keyword evidence="2" id="KW-1185">Reference proteome</keyword>
<sequence length="167" mass="19663">MVEKGDVLNVPKEVTRHKVRIEWSPGVFKSKRSEEYNMLVAENTTRKERRGYVIVFIHVDRDDGRTDYNFTVDDSWQWGRGGDDGDRFLVLHGKDREIWSWRFCRAVLDIAEDYRLEDYWLSRAQGNVVDWSGWQDSTMNMSHMTPVQGARQHYGGSLVGNDYLHNF</sequence>
<dbReference type="AlphaFoldDB" id="A0AA38VGR4"/>
<comment type="caution">
    <text evidence="1">The sequence shown here is derived from an EMBL/GenBank/DDBJ whole genome shotgun (WGS) entry which is preliminary data.</text>
</comment>
<proteinExistence type="predicted"/>
<gene>
    <name evidence="1" type="ORF">NKR23_g3749</name>
</gene>
<organism evidence="1 2">
    <name type="scientific">Pleurostoma richardsiae</name>
    <dbReference type="NCBI Taxonomy" id="41990"/>
    <lineage>
        <taxon>Eukaryota</taxon>
        <taxon>Fungi</taxon>
        <taxon>Dikarya</taxon>
        <taxon>Ascomycota</taxon>
        <taxon>Pezizomycotina</taxon>
        <taxon>Sordariomycetes</taxon>
        <taxon>Sordariomycetidae</taxon>
        <taxon>Calosphaeriales</taxon>
        <taxon>Pleurostomataceae</taxon>
        <taxon>Pleurostoma</taxon>
    </lineage>
</organism>
<reference evidence="1" key="1">
    <citation type="submission" date="2022-07" db="EMBL/GenBank/DDBJ databases">
        <title>Fungi with potential for degradation of polypropylene.</title>
        <authorList>
            <person name="Gostincar C."/>
        </authorList>
    </citation>
    <scope>NUCLEOTIDE SEQUENCE</scope>
    <source>
        <strain evidence="1">EXF-13308</strain>
    </source>
</reference>